<gene>
    <name evidence="13" type="ORF">EFL95_10600</name>
</gene>
<dbReference type="PANTHER" id="PTHR35457:SF1">
    <property type="entry name" value="HEME A SYNTHASE"/>
    <property type="match status" value="1"/>
</dbReference>
<keyword evidence="9 12" id="KW-0472">Membrane</keyword>
<dbReference type="EMBL" id="RJSG01000002">
    <property type="protein sequence ID" value="RNL79427.1"/>
    <property type="molecule type" value="Genomic_DNA"/>
</dbReference>
<feature type="transmembrane region" description="Helical" evidence="12">
    <location>
        <begin position="12"/>
        <end position="32"/>
    </location>
</feature>
<evidence type="ECO:0000256" key="5">
    <source>
        <dbReference type="ARBA" id="ARBA00022989"/>
    </source>
</evidence>
<evidence type="ECO:0000256" key="9">
    <source>
        <dbReference type="ARBA" id="ARBA00023136"/>
    </source>
</evidence>
<keyword evidence="6" id="KW-0560">Oxidoreductase</keyword>
<protein>
    <submittedName>
        <fullName evidence="13">Heme A synthase</fullName>
    </submittedName>
</protein>
<feature type="transmembrane region" description="Helical" evidence="12">
    <location>
        <begin position="124"/>
        <end position="145"/>
    </location>
</feature>
<keyword evidence="8" id="KW-0350">Heme biosynthesis</keyword>
<feature type="transmembrane region" description="Helical" evidence="12">
    <location>
        <begin position="264"/>
        <end position="285"/>
    </location>
</feature>
<feature type="transmembrane region" description="Helical" evidence="12">
    <location>
        <begin position="207"/>
        <end position="229"/>
    </location>
</feature>
<dbReference type="InterPro" id="IPR003780">
    <property type="entry name" value="COX15/CtaA_fam"/>
</dbReference>
<feature type="transmembrane region" description="Helical" evidence="12">
    <location>
        <begin position="165"/>
        <end position="187"/>
    </location>
</feature>
<accession>A0A3N0DUX6</accession>
<comment type="pathway">
    <text evidence="11">Porphyrin-containing compound metabolism.</text>
</comment>
<dbReference type="GO" id="GO:0046872">
    <property type="term" value="F:metal ion binding"/>
    <property type="evidence" value="ECO:0007669"/>
    <property type="project" value="UniProtKB-KW"/>
</dbReference>
<evidence type="ECO:0000256" key="8">
    <source>
        <dbReference type="ARBA" id="ARBA00023133"/>
    </source>
</evidence>
<dbReference type="GO" id="GO:0006784">
    <property type="term" value="P:heme A biosynthetic process"/>
    <property type="evidence" value="ECO:0007669"/>
    <property type="project" value="InterPro"/>
</dbReference>
<dbReference type="InterPro" id="IPR050450">
    <property type="entry name" value="COX15/CtaA_HemeA_synthase"/>
</dbReference>
<evidence type="ECO:0000256" key="7">
    <source>
        <dbReference type="ARBA" id="ARBA00023004"/>
    </source>
</evidence>
<evidence type="ECO:0000313" key="13">
    <source>
        <dbReference type="EMBL" id="RNL79427.1"/>
    </source>
</evidence>
<feature type="transmembrane region" description="Helical" evidence="12">
    <location>
        <begin position="241"/>
        <end position="258"/>
    </location>
</feature>
<dbReference type="Pfam" id="PF02628">
    <property type="entry name" value="COX15-CtaA"/>
    <property type="match status" value="1"/>
</dbReference>
<dbReference type="Proteomes" id="UP000277094">
    <property type="component" value="Unassembled WGS sequence"/>
</dbReference>
<keyword evidence="2" id="KW-1003">Cell membrane</keyword>
<keyword evidence="14" id="KW-1185">Reference proteome</keyword>
<evidence type="ECO:0000256" key="6">
    <source>
        <dbReference type="ARBA" id="ARBA00023002"/>
    </source>
</evidence>
<keyword evidence="4" id="KW-0479">Metal-binding</keyword>
<evidence type="ECO:0000256" key="1">
    <source>
        <dbReference type="ARBA" id="ARBA00004141"/>
    </source>
</evidence>
<dbReference type="OrthoDB" id="5241540at2"/>
<sequence length="290" mass="30493">MGVNLAGRLRTLAWATLIANIVIVVTGGAVRLTGSGLGCPTWPRCTDDALTPRHALTAHSAIEFGNRSLTFVLTAIAVLTFIAAYQAVKAGGRTQLRTVAFWLALSIPAQAVLGGITVKTHLNPWVVGFHLLFSMSIIGLAAVYIRMMDGPLPAPTAGRPVTLLAWAMGAAGVAVLVVGTIVTGSGPHAGDDHSKRNGLSPLQLSQLHADLVFLFVGLTIGLLFVLWATGARPEALRAARLLLIVEIAQGAIGFVQYFTHLPVVLVGFHMLGAALIMAVMTWTVLSTREA</sequence>
<keyword evidence="7" id="KW-0408">Iron</keyword>
<comment type="caution">
    <text evidence="13">The sequence shown here is derived from an EMBL/GenBank/DDBJ whole genome shotgun (WGS) entry which is preliminary data.</text>
</comment>
<organism evidence="13 14">
    <name type="scientific">Nocardioides marmorisolisilvae</name>
    <dbReference type="NCBI Taxonomy" id="1542737"/>
    <lineage>
        <taxon>Bacteria</taxon>
        <taxon>Bacillati</taxon>
        <taxon>Actinomycetota</taxon>
        <taxon>Actinomycetes</taxon>
        <taxon>Propionibacteriales</taxon>
        <taxon>Nocardioidaceae</taxon>
        <taxon>Nocardioides</taxon>
    </lineage>
</organism>
<evidence type="ECO:0000256" key="10">
    <source>
        <dbReference type="ARBA" id="ARBA00023157"/>
    </source>
</evidence>
<keyword evidence="10" id="KW-1015">Disulfide bond</keyword>
<keyword evidence="3 12" id="KW-0812">Transmembrane</keyword>
<feature type="transmembrane region" description="Helical" evidence="12">
    <location>
        <begin position="69"/>
        <end position="88"/>
    </location>
</feature>
<feature type="transmembrane region" description="Helical" evidence="12">
    <location>
        <begin position="100"/>
        <end position="118"/>
    </location>
</feature>
<dbReference type="GO" id="GO:0016491">
    <property type="term" value="F:oxidoreductase activity"/>
    <property type="evidence" value="ECO:0007669"/>
    <property type="project" value="UniProtKB-KW"/>
</dbReference>
<dbReference type="AlphaFoldDB" id="A0A3N0DUX6"/>
<proteinExistence type="predicted"/>
<reference evidence="13 14" key="1">
    <citation type="submission" date="2018-11" db="EMBL/GenBank/DDBJ databases">
        <authorList>
            <person name="Li F."/>
        </authorList>
    </citation>
    <scope>NUCLEOTIDE SEQUENCE [LARGE SCALE GENOMIC DNA]</scope>
    <source>
        <strain evidence="13 14">KIS18-7</strain>
    </source>
</reference>
<dbReference type="PANTHER" id="PTHR35457">
    <property type="entry name" value="HEME A SYNTHASE"/>
    <property type="match status" value="1"/>
</dbReference>
<evidence type="ECO:0000256" key="11">
    <source>
        <dbReference type="ARBA" id="ARBA00023444"/>
    </source>
</evidence>
<evidence type="ECO:0000256" key="3">
    <source>
        <dbReference type="ARBA" id="ARBA00022692"/>
    </source>
</evidence>
<evidence type="ECO:0000256" key="2">
    <source>
        <dbReference type="ARBA" id="ARBA00022475"/>
    </source>
</evidence>
<name>A0A3N0DUX6_9ACTN</name>
<evidence type="ECO:0000313" key="14">
    <source>
        <dbReference type="Proteomes" id="UP000277094"/>
    </source>
</evidence>
<keyword evidence="5 12" id="KW-1133">Transmembrane helix</keyword>
<dbReference type="GO" id="GO:0016020">
    <property type="term" value="C:membrane"/>
    <property type="evidence" value="ECO:0007669"/>
    <property type="project" value="UniProtKB-SubCell"/>
</dbReference>
<evidence type="ECO:0000256" key="12">
    <source>
        <dbReference type="SAM" id="Phobius"/>
    </source>
</evidence>
<dbReference type="RefSeq" id="WP_123233929.1">
    <property type="nucleotide sequence ID" value="NZ_RJSG01000002.1"/>
</dbReference>
<evidence type="ECO:0000256" key="4">
    <source>
        <dbReference type="ARBA" id="ARBA00022723"/>
    </source>
</evidence>
<comment type="subcellular location">
    <subcellularLocation>
        <location evidence="1">Membrane</location>
        <topology evidence="1">Multi-pass membrane protein</topology>
    </subcellularLocation>
</comment>